<dbReference type="Pfam" id="PF03422">
    <property type="entry name" value="CBM_6"/>
    <property type="match status" value="1"/>
</dbReference>
<dbReference type="InterPro" id="IPR002324">
    <property type="entry name" value="Cyt_c_ID"/>
</dbReference>
<dbReference type="PROSITE" id="PS50093">
    <property type="entry name" value="PKD"/>
    <property type="match status" value="1"/>
</dbReference>
<keyword evidence="6 7" id="KW-0408">Iron</keyword>
<evidence type="ECO:0000259" key="9">
    <source>
        <dbReference type="PROSITE" id="PS50093"/>
    </source>
</evidence>
<evidence type="ECO:0000256" key="3">
    <source>
        <dbReference type="ARBA" id="ARBA00022723"/>
    </source>
</evidence>
<accession>A0ABP8M049</accession>
<evidence type="ECO:0000256" key="4">
    <source>
        <dbReference type="ARBA" id="ARBA00022729"/>
    </source>
</evidence>
<dbReference type="InterPro" id="IPR008979">
    <property type="entry name" value="Galactose-bd-like_sf"/>
</dbReference>
<dbReference type="SUPFAM" id="SSF49785">
    <property type="entry name" value="Galactose-binding domain-like"/>
    <property type="match status" value="1"/>
</dbReference>
<dbReference type="Gene3D" id="2.60.40.10">
    <property type="entry name" value="Immunoglobulins"/>
    <property type="match status" value="1"/>
</dbReference>
<keyword evidence="4" id="KW-0732">Signal</keyword>
<feature type="compositionally biased region" description="Basic and acidic residues" evidence="8">
    <location>
        <begin position="193"/>
        <end position="208"/>
    </location>
</feature>
<dbReference type="InterPro" id="IPR011042">
    <property type="entry name" value="6-blade_b-propeller_TolB-like"/>
</dbReference>
<dbReference type="CDD" id="cd00146">
    <property type="entry name" value="PKD"/>
    <property type="match status" value="1"/>
</dbReference>
<feature type="compositionally biased region" description="Basic and acidic residues" evidence="8">
    <location>
        <begin position="326"/>
        <end position="335"/>
    </location>
</feature>
<dbReference type="InterPro" id="IPR012938">
    <property type="entry name" value="Glc/Sorbosone_DH"/>
</dbReference>
<dbReference type="InterPro" id="IPR005084">
    <property type="entry name" value="CBM6"/>
</dbReference>
<gene>
    <name evidence="11" type="ORF">GCM10023091_27040</name>
</gene>
<dbReference type="InterPro" id="IPR009056">
    <property type="entry name" value="Cyt_c-like_dom"/>
</dbReference>
<keyword evidence="1" id="KW-0813">Transport</keyword>
<feature type="domain" description="PKD" evidence="9">
    <location>
        <begin position="481"/>
        <end position="562"/>
    </location>
</feature>
<reference evidence="12" key="1">
    <citation type="journal article" date="2019" name="Int. J. Syst. Evol. Microbiol.">
        <title>The Global Catalogue of Microorganisms (GCM) 10K type strain sequencing project: providing services to taxonomists for standard genome sequencing and annotation.</title>
        <authorList>
            <consortium name="The Broad Institute Genomics Platform"/>
            <consortium name="The Broad Institute Genome Sequencing Center for Infectious Disease"/>
            <person name="Wu L."/>
            <person name="Ma J."/>
        </authorList>
    </citation>
    <scope>NUCLEOTIDE SEQUENCE [LARGE SCALE GENOMIC DNA]</scope>
    <source>
        <strain evidence="12">JCM 31920</strain>
    </source>
</reference>
<evidence type="ECO:0000313" key="11">
    <source>
        <dbReference type="EMBL" id="GAA4441567.1"/>
    </source>
</evidence>
<feature type="domain" description="Cytochrome c" evidence="10">
    <location>
        <begin position="629"/>
        <end position="714"/>
    </location>
</feature>
<dbReference type="CDD" id="cd04084">
    <property type="entry name" value="CBM6_xylanase-like"/>
    <property type="match status" value="1"/>
</dbReference>
<comment type="caution">
    <text evidence="11">The sequence shown here is derived from an EMBL/GenBank/DDBJ whole genome shotgun (WGS) entry which is preliminary data.</text>
</comment>
<dbReference type="InterPro" id="IPR035986">
    <property type="entry name" value="PKD_dom_sf"/>
</dbReference>
<dbReference type="InterPro" id="IPR006584">
    <property type="entry name" value="Cellulose-bd_IV"/>
</dbReference>
<dbReference type="Gene3D" id="2.60.120.260">
    <property type="entry name" value="Galactose-binding domain-like"/>
    <property type="match status" value="1"/>
</dbReference>
<dbReference type="SMART" id="SM00606">
    <property type="entry name" value="CBD_IV"/>
    <property type="match status" value="1"/>
</dbReference>
<dbReference type="InterPro" id="IPR036909">
    <property type="entry name" value="Cyt_c-like_dom_sf"/>
</dbReference>
<dbReference type="Pfam" id="PF07995">
    <property type="entry name" value="GSDH"/>
    <property type="match status" value="1"/>
</dbReference>
<dbReference type="Proteomes" id="UP001501508">
    <property type="component" value="Unassembled WGS sequence"/>
</dbReference>
<keyword evidence="3 7" id="KW-0479">Metal-binding</keyword>
<dbReference type="PROSITE" id="PS51007">
    <property type="entry name" value="CYTC"/>
    <property type="match status" value="1"/>
</dbReference>
<dbReference type="Pfam" id="PF00034">
    <property type="entry name" value="Cytochrom_C"/>
    <property type="match status" value="1"/>
</dbReference>
<dbReference type="SUPFAM" id="SSF49299">
    <property type="entry name" value="PKD domain"/>
    <property type="match status" value="1"/>
</dbReference>
<feature type="region of interest" description="Disordered" evidence="8">
    <location>
        <begin position="326"/>
        <end position="345"/>
    </location>
</feature>
<evidence type="ECO:0008006" key="13">
    <source>
        <dbReference type="Google" id="ProtNLM"/>
    </source>
</evidence>
<dbReference type="SMART" id="SM00089">
    <property type="entry name" value="PKD"/>
    <property type="match status" value="1"/>
</dbReference>
<dbReference type="InterPro" id="IPR011041">
    <property type="entry name" value="Quinoprot_gluc/sorb_DH_b-prop"/>
</dbReference>
<keyword evidence="5" id="KW-0249">Electron transport</keyword>
<evidence type="ECO:0000256" key="1">
    <source>
        <dbReference type="ARBA" id="ARBA00022448"/>
    </source>
</evidence>
<evidence type="ECO:0000256" key="8">
    <source>
        <dbReference type="SAM" id="MobiDB-lite"/>
    </source>
</evidence>
<evidence type="ECO:0000256" key="5">
    <source>
        <dbReference type="ARBA" id="ARBA00022982"/>
    </source>
</evidence>
<feature type="region of interest" description="Disordered" evidence="8">
    <location>
        <begin position="191"/>
        <end position="222"/>
    </location>
</feature>
<dbReference type="InterPro" id="IPR000601">
    <property type="entry name" value="PKD_dom"/>
</dbReference>
<evidence type="ECO:0000256" key="6">
    <source>
        <dbReference type="ARBA" id="ARBA00023004"/>
    </source>
</evidence>
<evidence type="ECO:0000256" key="7">
    <source>
        <dbReference type="PROSITE-ProRule" id="PRU00433"/>
    </source>
</evidence>
<evidence type="ECO:0000256" key="2">
    <source>
        <dbReference type="ARBA" id="ARBA00022617"/>
    </source>
</evidence>
<name>A0ABP8M049_9BACT</name>
<proteinExistence type="predicted"/>
<organism evidence="11 12">
    <name type="scientific">Ravibacter arvi</name>
    <dbReference type="NCBI Taxonomy" id="2051041"/>
    <lineage>
        <taxon>Bacteria</taxon>
        <taxon>Pseudomonadati</taxon>
        <taxon>Bacteroidota</taxon>
        <taxon>Cytophagia</taxon>
        <taxon>Cytophagales</taxon>
        <taxon>Spirosomataceae</taxon>
        <taxon>Ravibacter</taxon>
    </lineage>
</organism>
<dbReference type="InterPro" id="IPR013783">
    <property type="entry name" value="Ig-like_fold"/>
</dbReference>
<evidence type="ECO:0000313" key="12">
    <source>
        <dbReference type="Proteomes" id="UP001501508"/>
    </source>
</evidence>
<dbReference type="InterPro" id="IPR022409">
    <property type="entry name" value="PKD/Chitinase_dom"/>
</dbReference>
<dbReference type="EMBL" id="BAABEY010000025">
    <property type="protein sequence ID" value="GAA4441567.1"/>
    <property type="molecule type" value="Genomic_DNA"/>
</dbReference>
<evidence type="ECO:0000259" key="10">
    <source>
        <dbReference type="PROSITE" id="PS51007"/>
    </source>
</evidence>
<dbReference type="PRINTS" id="PR00606">
    <property type="entry name" value="CYTCHROMECID"/>
</dbReference>
<dbReference type="PANTHER" id="PTHR19328:SF75">
    <property type="entry name" value="ALDOSE SUGAR DEHYDROGENASE YLII"/>
    <property type="match status" value="1"/>
</dbReference>
<dbReference type="PANTHER" id="PTHR19328">
    <property type="entry name" value="HEDGEHOG-INTERACTING PROTEIN"/>
    <property type="match status" value="1"/>
</dbReference>
<dbReference type="Pfam" id="PF18911">
    <property type="entry name" value="PKD_4"/>
    <property type="match status" value="1"/>
</dbReference>
<protein>
    <recommendedName>
        <fullName evidence="13">Cytochrome c</fullName>
    </recommendedName>
</protein>
<feature type="compositionally biased region" description="Polar residues" evidence="8">
    <location>
        <begin position="210"/>
        <end position="219"/>
    </location>
</feature>
<dbReference type="Gene3D" id="2.120.10.30">
    <property type="entry name" value="TolB, C-terminal domain"/>
    <property type="match status" value="1"/>
</dbReference>
<dbReference type="Gene3D" id="1.10.760.10">
    <property type="entry name" value="Cytochrome c-like domain"/>
    <property type="match status" value="1"/>
</dbReference>
<dbReference type="SUPFAM" id="SSF50952">
    <property type="entry name" value="Soluble quinoprotein glucose dehydrogenase"/>
    <property type="match status" value="1"/>
</dbReference>
<sequence>MMFKRVPDTLKISLIPIAVVLLAGLSWSFYQPAKSLTNYGNDIPDSTRFTYTTLASGFDEPMQMAVMPDLSVLIAERKGAVKLFDAATKEVRTVAQFNVFSGIEDGLLGVALDPDYAKNHWVYLYYSVGGERSVSELARYEFRDGQLDMSSRKVLIEIPTQRVYCCHSAGHLVFDVKGNLFLSIGDNTNAEEIEGHNPTDERPGRHLSDGQASSANSNDYRGKIIRIKPEPDGTYSIPDGNLFPKDGSKGKPEIYVMGCRNPFRISVDAKTGYVYWGDVGPDTEIKAEEGKLSYDEINQARKPGFFGYPYFLGANEAFPKYDFETKKEGPAKDPAHPVNDSPNNTGVRELPPAQPAFIWYGKGPSKRWPLVGKGGASAMAGPVYYKDLYPDAPFKLPAYYDGKLFIYDWVRRWIMAVTMDDQGNYVSMEPFLPNLKVVAPMDMRIAHDGAIYLLAYGTNWFAPNTDAGIIRIEYSEGNRNPQAVAKASKTVGAAPLTVEFSSEGSKDFDPGDRLSYEWTIDGKKFKTPNTRYTFKKPGKYTAVLSVSDQNGGTGTATLNVSVGNTPPAVQITSEDNTSFYWDNAKVRYQIRVSDKEDKTVDPGRLTTGYHYLDFRKDLASVLSSGSGNIKYAKTEKLYNSLDCKACHQLNTKSIGPSLQEVSKHYQGKKEAPEFLASKIISGGAGTWGTYPMPPHPTLSKEDASEIAGYILSLSHRSENIPLTGSKSFDQHKKDQHEGAYVLYVSYTDGGANGIEPITTQKYLVLRNPLIQLEDYEEGNVGVVIATANNGFNSYVTNLRNGKFVRFNGIDLQGIRRVKFRAQVHGAGGKIVMRDGSRNGAVLGEAVIPKGKVQDLKKDWTEIIMPVKPQKGIRDIYLTFENSESNDNMFHLDWMLFEK</sequence>
<dbReference type="SUPFAM" id="SSF46626">
    <property type="entry name" value="Cytochrome c"/>
    <property type="match status" value="1"/>
</dbReference>
<keyword evidence="2 7" id="KW-0349">Heme</keyword>
<keyword evidence="12" id="KW-1185">Reference proteome</keyword>